<keyword evidence="3" id="KW-1185">Reference proteome</keyword>
<evidence type="ECO:0000313" key="2">
    <source>
        <dbReference type="EMBL" id="TQD33827.1"/>
    </source>
</evidence>
<dbReference type="Proteomes" id="UP000317169">
    <property type="component" value="Unassembled WGS sequence"/>
</dbReference>
<evidence type="ECO:0000259" key="1">
    <source>
        <dbReference type="Pfam" id="PF03016"/>
    </source>
</evidence>
<name>A0A507ZA36_9FLAO</name>
<gene>
    <name evidence="2" type="ORF">FKR84_12780</name>
</gene>
<evidence type="ECO:0000313" key="3">
    <source>
        <dbReference type="Proteomes" id="UP000317169"/>
    </source>
</evidence>
<dbReference type="OrthoDB" id="1416011at2"/>
<dbReference type="Pfam" id="PF03016">
    <property type="entry name" value="Exostosin_GT47"/>
    <property type="match status" value="1"/>
</dbReference>
<dbReference type="InterPro" id="IPR040911">
    <property type="entry name" value="Exostosin_GT47"/>
</dbReference>
<reference evidence="2 3" key="1">
    <citation type="submission" date="2019-06" db="EMBL/GenBank/DDBJ databases">
        <title>Flavibacter putida gen. nov., sp. nov., a novel marine bacterium of the family Flavobacteriaceae isolated from coastal seawater.</title>
        <authorList>
            <person name="Feng X."/>
        </authorList>
    </citation>
    <scope>NUCLEOTIDE SEQUENCE [LARGE SCALE GENOMIC DNA]</scope>
    <source>
        <strain evidence="2 3">PLHSN227</strain>
    </source>
</reference>
<proteinExistence type="predicted"/>
<sequence length="351" mass="41606">MKIYYPQKHYNKEHRGQLFPLLKPFIKNTDFTDVDRIKMYGLSEKDYFFTDKLQDAEVVILTMSWNYYQKKQQIQLAVDLIEKAAKYQKTVWSYNSGDFGVKVPYFSNLKVFRFSGYQANKQKGHYGMPVMIKDYLQENYGLDSYWKRNYIQQPSVGFCGQADASKFTAAKEITRTLMRNTKSNLGWRAEEPQQVISTTNLRARLLKQLEKAKTINDNFIKRKKYRAGVSNNKSQHQSTQEFYDNILESDYVLCVRGGGNFSVRFYETLMMGRIPLYIHTDGFLPLGEDINWKEHVVWVDYKDIPKMQEKLITSHQNLNEEKLQSLFKKNRRLWEEKLRLDGFFKSEFGKL</sequence>
<dbReference type="AlphaFoldDB" id="A0A507ZA36"/>
<comment type="caution">
    <text evidence="2">The sequence shown here is derived from an EMBL/GenBank/DDBJ whole genome shotgun (WGS) entry which is preliminary data.</text>
</comment>
<protein>
    <submittedName>
        <fullName evidence="2">Exostosin family protein</fullName>
    </submittedName>
</protein>
<organism evidence="2 3">
    <name type="scientific">Haloflavibacter putidus</name>
    <dbReference type="NCBI Taxonomy" id="2576776"/>
    <lineage>
        <taxon>Bacteria</taxon>
        <taxon>Pseudomonadati</taxon>
        <taxon>Bacteroidota</taxon>
        <taxon>Flavobacteriia</taxon>
        <taxon>Flavobacteriales</taxon>
        <taxon>Flavobacteriaceae</taxon>
        <taxon>Haloflavibacter</taxon>
    </lineage>
</organism>
<accession>A0A507ZA36</accession>
<feature type="domain" description="Exostosin GT47" evidence="1">
    <location>
        <begin position="135"/>
        <end position="308"/>
    </location>
</feature>
<dbReference type="RefSeq" id="WP_141422707.1">
    <property type="nucleotide sequence ID" value="NZ_VIAR01000016.1"/>
</dbReference>
<dbReference type="EMBL" id="VIAR01000016">
    <property type="protein sequence ID" value="TQD33827.1"/>
    <property type="molecule type" value="Genomic_DNA"/>
</dbReference>